<evidence type="ECO:0000256" key="2">
    <source>
        <dbReference type="SAM" id="Phobius"/>
    </source>
</evidence>
<reference evidence="3 4" key="1">
    <citation type="submission" date="2019-03" db="EMBL/GenBank/DDBJ databases">
        <title>Genomic Encyclopedia of Type Strains, Phase IV (KMG-IV): sequencing the most valuable type-strain genomes for metagenomic binning, comparative biology and taxonomic classification.</title>
        <authorList>
            <person name="Goeker M."/>
        </authorList>
    </citation>
    <scope>NUCLEOTIDE SEQUENCE [LARGE SCALE GENOMIC DNA]</scope>
    <source>
        <strain evidence="3 4">DSM 20467</strain>
    </source>
</reference>
<dbReference type="GO" id="GO:0030975">
    <property type="term" value="F:thiamine binding"/>
    <property type="evidence" value="ECO:0007669"/>
    <property type="project" value="TreeGrafter"/>
</dbReference>
<organism evidence="3 4">
    <name type="scientific">Pectinatus cerevisiiphilus</name>
    <dbReference type="NCBI Taxonomy" id="86956"/>
    <lineage>
        <taxon>Bacteria</taxon>
        <taxon>Bacillati</taxon>
        <taxon>Bacillota</taxon>
        <taxon>Negativicutes</taxon>
        <taxon>Selenomonadales</taxon>
        <taxon>Selenomonadaceae</taxon>
        <taxon>Pectinatus</taxon>
    </lineage>
</organism>
<protein>
    <submittedName>
        <fullName evidence="3">Iron(III) transport system substrate-binding protein</fullName>
    </submittedName>
</protein>
<dbReference type="PANTHER" id="PTHR30006">
    <property type="entry name" value="THIAMINE-BINDING PERIPLASMIC PROTEIN-RELATED"/>
    <property type="match status" value="1"/>
</dbReference>
<dbReference type="GO" id="GO:0030288">
    <property type="term" value="C:outer membrane-bounded periplasmic space"/>
    <property type="evidence" value="ECO:0007669"/>
    <property type="project" value="TreeGrafter"/>
</dbReference>
<accession>A0A4R3KD54</accession>
<dbReference type="GO" id="GO:0030976">
    <property type="term" value="F:thiamine pyrophosphate binding"/>
    <property type="evidence" value="ECO:0007669"/>
    <property type="project" value="TreeGrafter"/>
</dbReference>
<keyword evidence="4" id="KW-1185">Reference proteome</keyword>
<dbReference type="SUPFAM" id="SSF53850">
    <property type="entry name" value="Periplasmic binding protein-like II"/>
    <property type="match status" value="1"/>
</dbReference>
<dbReference type="PANTHER" id="PTHR30006:SF2">
    <property type="entry name" value="ABC TRANSPORTER SUBSTRATE-BINDING PROTEIN"/>
    <property type="match status" value="1"/>
</dbReference>
<dbReference type="Pfam" id="PF13416">
    <property type="entry name" value="SBP_bac_8"/>
    <property type="match status" value="1"/>
</dbReference>
<sequence>MRRYVPLLFIVCGILFILLAINTYWIYYTGVNQQVAVNKNKITVYTTLPMQVAAPIAEEYEKLNKVKVNFVLLSEKELMDKVKNEAMPLNGQADVIISSQDILGKAASLNRLSTFSSEQEDVVANVFKDKNNLWIGIWYDPIVFCANKDYLQEAPYIPQTWEELAADPNIRIGVTDFFASDISADLFYSLIGHYGQDETFSLLKKMHPKVLQYAKYLSTPVRMAGMGEVDISISVQSEAIKYLNNNYPLVIIYPEDGTYYQITGAALLQNAPDKAQATQFIQWLLGDDVQLCLQRNGFFFIPTNYSTLAYKTYAGRELTPFTSNGEVLTDEQKAGLLDMWVKNIRLQ</sequence>
<keyword evidence="2" id="KW-1133">Transmembrane helix</keyword>
<keyword evidence="1" id="KW-0732">Signal</keyword>
<gene>
    <name evidence="3" type="ORF">EDC37_10338</name>
</gene>
<dbReference type="GO" id="GO:0015888">
    <property type="term" value="P:thiamine transport"/>
    <property type="evidence" value="ECO:0007669"/>
    <property type="project" value="TreeGrafter"/>
</dbReference>
<dbReference type="InterPro" id="IPR006059">
    <property type="entry name" value="SBP"/>
</dbReference>
<proteinExistence type="predicted"/>
<keyword evidence="2" id="KW-0812">Transmembrane</keyword>
<dbReference type="OrthoDB" id="3034376at2"/>
<evidence type="ECO:0000313" key="4">
    <source>
        <dbReference type="Proteomes" id="UP000295188"/>
    </source>
</evidence>
<evidence type="ECO:0000256" key="1">
    <source>
        <dbReference type="ARBA" id="ARBA00022729"/>
    </source>
</evidence>
<comment type="caution">
    <text evidence="3">The sequence shown here is derived from an EMBL/GenBank/DDBJ whole genome shotgun (WGS) entry which is preliminary data.</text>
</comment>
<feature type="transmembrane region" description="Helical" evidence="2">
    <location>
        <begin position="7"/>
        <end position="27"/>
    </location>
</feature>
<name>A0A4R3KD54_9FIRM</name>
<dbReference type="RefSeq" id="WP_132547535.1">
    <property type="nucleotide sequence ID" value="NZ_SMAA01000003.1"/>
</dbReference>
<evidence type="ECO:0000313" key="3">
    <source>
        <dbReference type="EMBL" id="TCS80869.1"/>
    </source>
</evidence>
<dbReference type="Proteomes" id="UP000295188">
    <property type="component" value="Unassembled WGS sequence"/>
</dbReference>
<dbReference type="EMBL" id="SMAA01000003">
    <property type="protein sequence ID" value="TCS80869.1"/>
    <property type="molecule type" value="Genomic_DNA"/>
</dbReference>
<keyword evidence="2" id="KW-0472">Membrane</keyword>
<dbReference type="Gene3D" id="3.40.190.10">
    <property type="entry name" value="Periplasmic binding protein-like II"/>
    <property type="match status" value="2"/>
</dbReference>
<dbReference type="AlphaFoldDB" id="A0A4R3KD54"/>